<name>A0A5C7EIX3_9PROT</name>
<feature type="compositionally biased region" description="Basic residues" evidence="1">
    <location>
        <begin position="1"/>
        <end position="14"/>
    </location>
</feature>
<evidence type="ECO:0000256" key="2">
    <source>
        <dbReference type="SAM" id="Phobius"/>
    </source>
</evidence>
<dbReference type="OrthoDB" id="5291099at2"/>
<dbReference type="Proteomes" id="UP000321201">
    <property type="component" value="Unassembled WGS sequence"/>
</dbReference>
<comment type="caution">
    <text evidence="3">The sequence shown here is derived from an EMBL/GenBank/DDBJ whole genome shotgun (WGS) entry which is preliminary data.</text>
</comment>
<evidence type="ECO:0000313" key="4">
    <source>
        <dbReference type="Proteomes" id="UP000321201"/>
    </source>
</evidence>
<feature type="region of interest" description="Disordered" evidence="1">
    <location>
        <begin position="1"/>
        <end position="22"/>
    </location>
</feature>
<dbReference type="InterPro" id="IPR010653">
    <property type="entry name" value="NlpB/DapX"/>
</dbReference>
<proteinExistence type="predicted"/>
<evidence type="ECO:0000313" key="3">
    <source>
        <dbReference type="EMBL" id="TXF12345.1"/>
    </source>
</evidence>
<dbReference type="Gene3D" id="3.30.310.170">
    <property type="entry name" value="Outer membrane protein assembly factor BamC"/>
    <property type="match status" value="1"/>
</dbReference>
<dbReference type="EMBL" id="VPFL01000006">
    <property type="protein sequence ID" value="TXF12345.1"/>
    <property type="molecule type" value="Genomic_DNA"/>
</dbReference>
<feature type="transmembrane region" description="Helical" evidence="2">
    <location>
        <begin position="54"/>
        <end position="74"/>
    </location>
</feature>
<keyword evidence="4" id="KW-1185">Reference proteome</keyword>
<keyword evidence="2" id="KW-0812">Transmembrane</keyword>
<organism evidence="3 4">
    <name type="scientific">Pelomicrobium methylotrophicum</name>
    <dbReference type="NCBI Taxonomy" id="2602750"/>
    <lineage>
        <taxon>Bacteria</taxon>
        <taxon>Pseudomonadati</taxon>
        <taxon>Pseudomonadota</taxon>
        <taxon>Hydrogenophilia</taxon>
        <taxon>Hydrogenophilia incertae sedis</taxon>
        <taxon>Pelomicrobium</taxon>
    </lineage>
</organism>
<gene>
    <name evidence="3" type="primary">bamC</name>
    <name evidence="3" type="ORF">FR698_05635</name>
</gene>
<dbReference type="AlphaFoldDB" id="A0A5C7EIX3"/>
<reference evidence="3 4" key="1">
    <citation type="submission" date="2019-08" db="EMBL/GenBank/DDBJ databases">
        <title>Pelomicrobium methylotrophicum gen. nov., sp. nov. a moderately thermophilic, facultatively anaerobic, lithoautotrophic and methylotrophic bacterium isolated from a terrestrial mud volcano.</title>
        <authorList>
            <person name="Slobodkina G.B."/>
            <person name="Merkel A.Y."/>
            <person name="Slobodkin A.I."/>
        </authorList>
    </citation>
    <scope>NUCLEOTIDE SEQUENCE [LARGE SCALE GENOMIC DNA]</scope>
    <source>
        <strain evidence="3 4">SM250</strain>
    </source>
</reference>
<dbReference type="InParanoid" id="A0A5C7EIX3"/>
<sequence length="425" mass="47155">MGPRRTRAHPRRHPASADAPGAAISRTCARGHETGRDLDVSQAKQRAGRIARGLGTVLLGVLAVALVGCSGGLLRKEIDYKSAKKLPPLEIPPDLTAPSASDRYTVPEVNATGAATYSAYSAERTGRPQASGVSTLLPDTANVRIERAGNERWLVVNQPPEKVWPVVREFWQELGFVIATEIPEAGIMETDWAENRAKIPQDLIRSALGKVLDQLWSTGERDKFRTRLEPVNDRTATEVYISHRGMVERLVGSNPEPQGSVWEPTPPNPDLEAEMLRRLAVRFGVEEERSRQLVAAPRQQPLAELVQGGNTGQLALVDPFDRAWRRVGLALDRVGFTVVDRDRSSGIYYVRYAPLETQSKKQEGILSRLAFWRSDDRDKPKPEQYRIQLKPAGEGTRVSVLNKEGQPENSETGKKILSLLYDQLK</sequence>
<dbReference type="InterPro" id="IPR042268">
    <property type="entry name" value="BamC_C"/>
</dbReference>
<dbReference type="FunCoup" id="A0A5C7EIX3">
    <property type="interactions" value="12"/>
</dbReference>
<dbReference type="Pfam" id="PF06804">
    <property type="entry name" value="Lipoprotein_18"/>
    <property type="match status" value="1"/>
</dbReference>
<keyword evidence="2" id="KW-0472">Membrane</keyword>
<protein>
    <submittedName>
        <fullName evidence="3">Outer membrane protein assembly factor BamC</fullName>
    </submittedName>
</protein>
<evidence type="ECO:0000256" key="1">
    <source>
        <dbReference type="SAM" id="MobiDB-lite"/>
    </source>
</evidence>
<keyword evidence="2" id="KW-1133">Transmembrane helix</keyword>
<accession>A0A5C7EIX3</accession>